<feature type="transmembrane region" description="Helical" evidence="5">
    <location>
        <begin position="6"/>
        <end position="24"/>
    </location>
</feature>
<organism evidence="7 8">
    <name type="scientific">Jutongia huaianensis</name>
    <dbReference type="NCBI Taxonomy" id="2763668"/>
    <lineage>
        <taxon>Bacteria</taxon>
        <taxon>Bacillati</taxon>
        <taxon>Bacillota</taxon>
        <taxon>Clostridia</taxon>
        <taxon>Lachnospirales</taxon>
        <taxon>Lachnospiraceae</taxon>
        <taxon>Jutongia</taxon>
    </lineage>
</organism>
<comment type="subcellular location">
    <subcellularLocation>
        <location evidence="1">Membrane</location>
        <topology evidence="1">Multi-pass membrane protein</topology>
    </subcellularLocation>
</comment>
<keyword evidence="3 5" id="KW-1133">Transmembrane helix</keyword>
<evidence type="ECO:0000256" key="3">
    <source>
        <dbReference type="ARBA" id="ARBA00022989"/>
    </source>
</evidence>
<feature type="transmembrane region" description="Helical" evidence="5">
    <location>
        <begin position="212"/>
        <end position="230"/>
    </location>
</feature>
<protein>
    <recommendedName>
        <fullName evidence="6">Sodium/calcium exchanger membrane region domain-containing protein</fullName>
    </recommendedName>
</protein>
<dbReference type="RefSeq" id="WP_249298665.1">
    <property type="nucleotide sequence ID" value="NZ_JACRSX010000043.1"/>
</dbReference>
<feature type="transmembrane region" description="Helical" evidence="5">
    <location>
        <begin position="36"/>
        <end position="60"/>
    </location>
</feature>
<dbReference type="EMBL" id="JACRSX010000043">
    <property type="protein sequence ID" value="MBC8563687.1"/>
    <property type="molecule type" value="Genomic_DNA"/>
</dbReference>
<sequence length="315" mass="35157">MMKIYLLTIIIGFILEMLGADILVKQNICFAKITKIPKVYIAMILCGMGSGLSYLIYTIIRSLQKNNQMIPFHTSITVLSGILLILGICAMTGKIKIYHGVMQQDFSYLIFVEIILLYLSADYLFHGKHSMRVLSGIDGVILFAFFVVYLYIIGKKTYRGIMNDENVKIDLTAILFCGLGIIITTAGGIMMLLSVDKIVIPGLLKKYAGKEFIKILIMIIPNIFISIWSIKNREPDLILGNLLGYSMTCLTGAVGVAAMINPIVISVSGIYNMIILCCGSIMVWLFAYKDQQLNRFHGCVMGTVFVVYMVSMVMR</sequence>
<evidence type="ECO:0000256" key="2">
    <source>
        <dbReference type="ARBA" id="ARBA00022692"/>
    </source>
</evidence>
<accession>A0ABR7N4X7</accession>
<feature type="transmembrane region" description="Helical" evidence="5">
    <location>
        <begin position="173"/>
        <end position="192"/>
    </location>
</feature>
<evidence type="ECO:0000313" key="8">
    <source>
        <dbReference type="Proteomes" id="UP000606193"/>
    </source>
</evidence>
<dbReference type="InterPro" id="IPR044880">
    <property type="entry name" value="NCX_ion-bd_dom_sf"/>
</dbReference>
<evidence type="ECO:0000313" key="7">
    <source>
        <dbReference type="EMBL" id="MBC8563687.1"/>
    </source>
</evidence>
<evidence type="ECO:0000259" key="6">
    <source>
        <dbReference type="Pfam" id="PF01699"/>
    </source>
</evidence>
<feature type="transmembrane region" description="Helical" evidence="5">
    <location>
        <begin position="72"/>
        <end position="93"/>
    </location>
</feature>
<evidence type="ECO:0000256" key="1">
    <source>
        <dbReference type="ARBA" id="ARBA00004141"/>
    </source>
</evidence>
<dbReference type="Gene3D" id="1.20.1420.30">
    <property type="entry name" value="NCX, central ion-binding region"/>
    <property type="match status" value="1"/>
</dbReference>
<feature type="transmembrane region" description="Helical" evidence="5">
    <location>
        <begin position="270"/>
        <end position="288"/>
    </location>
</feature>
<dbReference type="Pfam" id="PF01699">
    <property type="entry name" value="Na_Ca_ex"/>
    <property type="match status" value="2"/>
</dbReference>
<evidence type="ECO:0000256" key="5">
    <source>
        <dbReference type="SAM" id="Phobius"/>
    </source>
</evidence>
<comment type="caution">
    <text evidence="7">The sequence shown here is derived from an EMBL/GenBank/DDBJ whole genome shotgun (WGS) entry which is preliminary data.</text>
</comment>
<reference evidence="7 8" key="1">
    <citation type="submission" date="2020-08" db="EMBL/GenBank/DDBJ databases">
        <title>Genome public.</title>
        <authorList>
            <person name="Liu C."/>
            <person name="Sun Q."/>
        </authorList>
    </citation>
    <scope>NUCLEOTIDE SEQUENCE [LARGE SCALE GENOMIC DNA]</scope>
    <source>
        <strain evidence="7 8">NSJ-37</strain>
    </source>
</reference>
<feature type="transmembrane region" description="Helical" evidence="5">
    <location>
        <begin position="105"/>
        <end position="125"/>
    </location>
</feature>
<keyword evidence="2 5" id="KW-0812">Transmembrane</keyword>
<dbReference type="InterPro" id="IPR004837">
    <property type="entry name" value="NaCa_Exmemb"/>
</dbReference>
<gene>
    <name evidence="7" type="ORF">H8704_13890</name>
</gene>
<feature type="domain" description="Sodium/calcium exchanger membrane region" evidence="6">
    <location>
        <begin position="217"/>
        <end position="312"/>
    </location>
</feature>
<feature type="transmembrane region" description="Helical" evidence="5">
    <location>
        <begin position="242"/>
        <end position="264"/>
    </location>
</feature>
<evidence type="ECO:0000256" key="4">
    <source>
        <dbReference type="ARBA" id="ARBA00023136"/>
    </source>
</evidence>
<proteinExistence type="predicted"/>
<keyword evidence="8" id="KW-1185">Reference proteome</keyword>
<feature type="domain" description="Sodium/calcium exchanger membrane region" evidence="6">
    <location>
        <begin position="5"/>
        <end position="153"/>
    </location>
</feature>
<dbReference type="Proteomes" id="UP000606193">
    <property type="component" value="Unassembled WGS sequence"/>
</dbReference>
<feature type="transmembrane region" description="Helical" evidence="5">
    <location>
        <begin position="295"/>
        <end position="314"/>
    </location>
</feature>
<name>A0ABR7N4X7_9FIRM</name>
<keyword evidence="4 5" id="KW-0472">Membrane</keyword>
<feature type="transmembrane region" description="Helical" evidence="5">
    <location>
        <begin position="131"/>
        <end position="152"/>
    </location>
</feature>